<gene>
    <name evidence="2" type="ORF">RchiOBHm_Chr2g0154141</name>
</gene>
<evidence type="ECO:0000313" key="2">
    <source>
        <dbReference type="EMBL" id="PRQ52319.1"/>
    </source>
</evidence>
<reference evidence="2 3" key="1">
    <citation type="journal article" date="2018" name="Nat. Genet.">
        <title>The Rosa genome provides new insights in the design of modern roses.</title>
        <authorList>
            <person name="Bendahmane M."/>
        </authorList>
    </citation>
    <scope>NUCLEOTIDE SEQUENCE [LARGE SCALE GENOMIC DNA]</scope>
    <source>
        <strain evidence="3">cv. Old Blush</strain>
    </source>
</reference>
<dbReference type="STRING" id="74649.A0A2P6S0W3"/>
<dbReference type="GO" id="GO:0080044">
    <property type="term" value="F:quercetin 7-O-glucosyltransferase activity"/>
    <property type="evidence" value="ECO:0007669"/>
    <property type="project" value="TreeGrafter"/>
</dbReference>
<comment type="caution">
    <text evidence="2">The sequence shown here is derived from an EMBL/GenBank/DDBJ whole genome shotgun (WGS) entry which is preliminary data.</text>
</comment>
<dbReference type="Gramene" id="PRQ52319">
    <property type="protein sequence ID" value="PRQ52319"/>
    <property type="gene ID" value="RchiOBHm_Chr2g0154141"/>
</dbReference>
<dbReference type="SUPFAM" id="SSF53756">
    <property type="entry name" value="UDP-Glycosyltransferase/glycogen phosphorylase"/>
    <property type="match status" value="1"/>
</dbReference>
<organism evidence="2 3">
    <name type="scientific">Rosa chinensis</name>
    <name type="common">China rose</name>
    <dbReference type="NCBI Taxonomy" id="74649"/>
    <lineage>
        <taxon>Eukaryota</taxon>
        <taxon>Viridiplantae</taxon>
        <taxon>Streptophyta</taxon>
        <taxon>Embryophyta</taxon>
        <taxon>Tracheophyta</taxon>
        <taxon>Spermatophyta</taxon>
        <taxon>Magnoliopsida</taxon>
        <taxon>eudicotyledons</taxon>
        <taxon>Gunneridae</taxon>
        <taxon>Pentapetalae</taxon>
        <taxon>rosids</taxon>
        <taxon>fabids</taxon>
        <taxon>Rosales</taxon>
        <taxon>Rosaceae</taxon>
        <taxon>Rosoideae</taxon>
        <taxon>Rosoideae incertae sedis</taxon>
        <taxon>Rosa</taxon>
    </lineage>
</organism>
<keyword evidence="2" id="KW-0328">Glycosyltransferase</keyword>
<keyword evidence="3" id="KW-1185">Reference proteome</keyword>
<dbReference type="Gene3D" id="3.40.50.2000">
    <property type="entry name" value="Glycogen Phosphorylase B"/>
    <property type="match status" value="2"/>
</dbReference>
<dbReference type="AlphaFoldDB" id="A0A2P6S0W3"/>
<dbReference type="Proteomes" id="UP000238479">
    <property type="component" value="Chromosome 2"/>
</dbReference>
<accession>A0A2P6S0W3</accession>
<dbReference type="GO" id="GO:0080043">
    <property type="term" value="F:quercetin 3-O-glucosyltransferase activity"/>
    <property type="evidence" value="ECO:0007669"/>
    <property type="project" value="TreeGrafter"/>
</dbReference>
<comment type="similarity">
    <text evidence="1">Belongs to the UDP-glycosyltransferase family.</text>
</comment>
<proteinExistence type="inferred from homology"/>
<protein>
    <submittedName>
        <fullName evidence="2">Putative 7-deoxyloganetin glucosyltransferase</fullName>
        <ecNumber evidence="2">2.4.1.324</ecNumber>
    </submittedName>
</protein>
<dbReference type="PANTHER" id="PTHR11926:SF1516">
    <property type="entry name" value="GLYCOSYLTRANSFERASE"/>
    <property type="match status" value="1"/>
</dbReference>
<dbReference type="EC" id="2.4.1.324" evidence="2"/>
<name>A0A2P6S0W3_ROSCH</name>
<dbReference type="EMBL" id="PDCK01000040">
    <property type="protein sequence ID" value="PRQ52319.1"/>
    <property type="molecule type" value="Genomic_DNA"/>
</dbReference>
<evidence type="ECO:0000313" key="3">
    <source>
        <dbReference type="Proteomes" id="UP000238479"/>
    </source>
</evidence>
<evidence type="ECO:0000256" key="1">
    <source>
        <dbReference type="ARBA" id="ARBA00009995"/>
    </source>
</evidence>
<dbReference type="PANTHER" id="PTHR11926">
    <property type="entry name" value="GLUCOSYL/GLUCURONOSYL TRANSFERASES"/>
    <property type="match status" value="1"/>
</dbReference>
<keyword evidence="2" id="KW-0808">Transferase</keyword>
<sequence length="249" mass="28159">MLYVPFPCQGHIKPFLKFAKLLHHRDRKSLDGLPDIQFEAIPDGLPPNSDSDSIQDITANVDSIDKNFLSPFCNILDKINPDAANSHSTSQVLMQHVVDGFTSFSITAAEELGIPIVMFFTIAACGFMGIKQFRSRLEKGYTPVKETECLQWLKSKAPTHSCLCEFCSVVVMTPQQFVEFGWRLANSKLPFLWIIRRDLIVGESAILPPTFVAETMERGVTASWCPQEEVLNHPSVWRIFNSQRVEFNH</sequence>